<dbReference type="EMBL" id="LBYB01000006">
    <property type="protein sequence ID" value="KKR41783.1"/>
    <property type="molecule type" value="Genomic_DNA"/>
</dbReference>
<dbReference type="AlphaFoldDB" id="A0A0G0QNT5"/>
<comment type="caution">
    <text evidence="1">The sequence shown here is derived from an EMBL/GenBank/DDBJ whole genome shotgun (WGS) entry which is preliminary data.</text>
</comment>
<dbReference type="InterPro" id="IPR010985">
    <property type="entry name" value="Ribbon_hlx_hlx"/>
</dbReference>
<name>A0A0G0QNT5_9BACT</name>
<organism evidence="1 2">
    <name type="scientific">Candidatus Daviesbacteria bacterium GW2011_GWC2_40_12</name>
    <dbReference type="NCBI Taxonomy" id="1618431"/>
    <lineage>
        <taxon>Bacteria</taxon>
        <taxon>Candidatus Daviesiibacteriota</taxon>
    </lineage>
</organism>
<protein>
    <recommendedName>
        <fullName evidence="3">Ribbon-helix-helix protein CopG domain-containing protein</fullName>
    </recommendedName>
</protein>
<dbReference type="Proteomes" id="UP000034881">
    <property type="component" value="Unassembled WGS sequence"/>
</dbReference>
<evidence type="ECO:0000313" key="1">
    <source>
        <dbReference type="EMBL" id="KKR41783.1"/>
    </source>
</evidence>
<dbReference type="GO" id="GO:0006355">
    <property type="term" value="P:regulation of DNA-templated transcription"/>
    <property type="evidence" value="ECO:0007669"/>
    <property type="project" value="InterPro"/>
</dbReference>
<proteinExistence type="predicted"/>
<sequence>MQMQKTMMYLSPYIKDKIKKIAKSEGTSQAEVIRTALEAGLGTGSSQKALSAESLLKLVQLGKKYQTGKLPRTSALTEIDKMWQEWDNKK</sequence>
<evidence type="ECO:0000313" key="2">
    <source>
        <dbReference type="Proteomes" id="UP000034881"/>
    </source>
</evidence>
<reference evidence="1 2" key="1">
    <citation type="journal article" date="2015" name="Nature">
        <title>rRNA introns, odd ribosomes, and small enigmatic genomes across a large radiation of phyla.</title>
        <authorList>
            <person name="Brown C.T."/>
            <person name="Hug L.A."/>
            <person name="Thomas B.C."/>
            <person name="Sharon I."/>
            <person name="Castelle C.J."/>
            <person name="Singh A."/>
            <person name="Wilkins M.J."/>
            <person name="Williams K.H."/>
            <person name="Banfield J.F."/>
        </authorList>
    </citation>
    <scope>NUCLEOTIDE SEQUENCE [LARGE SCALE GENOMIC DNA]</scope>
</reference>
<dbReference type="SUPFAM" id="SSF47598">
    <property type="entry name" value="Ribbon-helix-helix"/>
    <property type="match status" value="1"/>
</dbReference>
<accession>A0A0G0QNT5</accession>
<evidence type="ECO:0008006" key="3">
    <source>
        <dbReference type="Google" id="ProtNLM"/>
    </source>
</evidence>
<gene>
    <name evidence="1" type="ORF">UT77_C0006G0015</name>
</gene>